<keyword evidence="2" id="KW-1185">Reference proteome</keyword>
<protein>
    <recommendedName>
        <fullName evidence="3">Helitron helicase-like domain-containing protein</fullName>
    </recommendedName>
</protein>
<dbReference type="Proteomes" id="UP000076842">
    <property type="component" value="Unassembled WGS sequence"/>
</dbReference>
<dbReference type="EMBL" id="KV423923">
    <property type="protein sequence ID" value="KZT61495.1"/>
    <property type="molecule type" value="Genomic_DNA"/>
</dbReference>
<dbReference type="AlphaFoldDB" id="A0A165J805"/>
<sequence>MSYKCIFCQALHFINERVGAKRDPVFPKCCVRAQVHLPPFQPIPHMLSQLLHPNSEDPNVRHFKENIQQYNHALCFVSLGAKRDDRVEGGGVYSFRIQGALHHRYGAARPLGNDRPTYNQLYFLDPQAAKQERERRNPNLKGEILWELGQMLQENHAYARVYKHAFEVLKEQEEQNRAAGRPNEVVTVRMHVDPRKDPRRYNMPTVDEVAVIFPNEVSEEYRDVVLHNRTDGLLNIMRTGDPASMPLHYVLLFP</sequence>
<dbReference type="PANTHER" id="PTHR45786:SF74">
    <property type="entry name" value="ATP-DEPENDENT DNA HELICASE"/>
    <property type="match status" value="1"/>
</dbReference>
<reference evidence="1 2" key="1">
    <citation type="journal article" date="2016" name="Mol. Biol. Evol.">
        <title>Comparative Genomics of Early-Diverging Mushroom-Forming Fungi Provides Insights into the Origins of Lignocellulose Decay Capabilities.</title>
        <authorList>
            <person name="Nagy L.G."/>
            <person name="Riley R."/>
            <person name="Tritt A."/>
            <person name="Adam C."/>
            <person name="Daum C."/>
            <person name="Floudas D."/>
            <person name="Sun H."/>
            <person name="Yadav J.S."/>
            <person name="Pangilinan J."/>
            <person name="Larsson K.H."/>
            <person name="Matsuura K."/>
            <person name="Barry K."/>
            <person name="Labutti K."/>
            <person name="Kuo R."/>
            <person name="Ohm R.A."/>
            <person name="Bhattacharya S.S."/>
            <person name="Shirouzu T."/>
            <person name="Yoshinaga Y."/>
            <person name="Martin F.M."/>
            <person name="Grigoriev I.V."/>
            <person name="Hibbett D.S."/>
        </authorList>
    </citation>
    <scope>NUCLEOTIDE SEQUENCE [LARGE SCALE GENOMIC DNA]</scope>
    <source>
        <strain evidence="1 2">HHB12733</strain>
    </source>
</reference>
<dbReference type="STRING" id="1353952.A0A165J805"/>
<evidence type="ECO:0000313" key="2">
    <source>
        <dbReference type="Proteomes" id="UP000076842"/>
    </source>
</evidence>
<evidence type="ECO:0000313" key="1">
    <source>
        <dbReference type="EMBL" id="KZT61495.1"/>
    </source>
</evidence>
<dbReference type="PANTHER" id="PTHR45786">
    <property type="entry name" value="DNA BINDING PROTEIN-LIKE"/>
    <property type="match status" value="1"/>
</dbReference>
<accession>A0A165J805</accession>
<evidence type="ECO:0008006" key="3">
    <source>
        <dbReference type="Google" id="ProtNLM"/>
    </source>
</evidence>
<feature type="non-terminal residue" evidence="1">
    <location>
        <position position="254"/>
    </location>
</feature>
<name>A0A165J805_9BASI</name>
<dbReference type="OrthoDB" id="2272314at2759"/>
<proteinExistence type="predicted"/>
<organism evidence="1 2">
    <name type="scientific">Calocera cornea HHB12733</name>
    <dbReference type="NCBI Taxonomy" id="1353952"/>
    <lineage>
        <taxon>Eukaryota</taxon>
        <taxon>Fungi</taxon>
        <taxon>Dikarya</taxon>
        <taxon>Basidiomycota</taxon>
        <taxon>Agaricomycotina</taxon>
        <taxon>Dacrymycetes</taxon>
        <taxon>Dacrymycetales</taxon>
        <taxon>Dacrymycetaceae</taxon>
        <taxon>Calocera</taxon>
    </lineage>
</organism>
<gene>
    <name evidence="1" type="ORF">CALCODRAFT_427752</name>
</gene>
<dbReference type="InParanoid" id="A0A165J805"/>